<proteinExistence type="predicted"/>
<evidence type="ECO:0000313" key="2">
    <source>
        <dbReference type="Proteomes" id="UP000515947"/>
    </source>
</evidence>
<protein>
    <submittedName>
        <fullName evidence="1">Uncharacterized protein</fullName>
    </submittedName>
</protein>
<accession>A0A7G9R863</accession>
<name>A0A7G9R863_9ACTN</name>
<organism evidence="1 2">
    <name type="scientific">Nocardioides mesophilus</name>
    <dbReference type="NCBI Taxonomy" id="433659"/>
    <lineage>
        <taxon>Bacteria</taxon>
        <taxon>Bacillati</taxon>
        <taxon>Actinomycetota</taxon>
        <taxon>Actinomycetes</taxon>
        <taxon>Propionibacteriales</taxon>
        <taxon>Nocardioidaceae</taxon>
        <taxon>Nocardioides</taxon>
    </lineage>
</organism>
<sequence>MWTKPRSIKLGGPRGDVIVLRRCLDESGRVVTQDGKKLDQPQFKKPHIYTVRLEKHAGEDWWRSGIAEQGQTC</sequence>
<reference evidence="1 2" key="1">
    <citation type="submission" date="2020-08" db="EMBL/GenBank/DDBJ databases">
        <title>Genome sequence of Nocardioides mesophilus KACC 16243T.</title>
        <authorList>
            <person name="Hyun D.-W."/>
            <person name="Bae J.-W."/>
        </authorList>
    </citation>
    <scope>NUCLEOTIDE SEQUENCE [LARGE SCALE GENOMIC DNA]</scope>
    <source>
        <strain evidence="1 2">KACC 16243</strain>
    </source>
</reference>
<dbReference type="RefSeq" id="WP_187577625.1">
    <property type="nucleotide sequence ID" value="NZ_CP060713.1"/>
</dbReference>
<keyword evidence="2" id="KW-1185">Reference proteome</keyword>
<gene>
    <name evidence="1" type="ORF">H9L09_14730</name>
</gene>
<dbReference type="AlphaFoldDB" id="A0A7G9R863"/>
<evidence type="ECO:0000313" key="1">
    <source>
        <dbReference type="EMBL" id="QNN51788.1"/>
    </source>
</evidence>
<dbReference type="Proteomes" id="UP000515947">
    <property type="component" value="Chromosome"/>
</dbReference>
<dbReference type="EMBL" id="CP060713">
    <property type="protein sequence ID" value="QNN51788.1"/>
    <property type="molecule type" value="Genomic_DNA"/>
</dbReference>
<dbReference type="KEGG" id="nmes:H9L09_14730"/>